<sequence>MKKLHLILAVEDRDYAELFVQYIQASDFMKEVIVKSFTQLESFRYYVQHESSVDLIVAEASFLVGDTLKDGVSPVMMLTEDVGGGEITREGEVPKIGKYQPLHLLVSSLLTFYASERNRPSGRSHHRTEQTRMIAVYSAVAGMGKTTVALNLCKQWALQGQRVFYLSLELLNSMESIVRLPEGRTSDKQENRFSKLLYYLKADRAMDELVREWASYKHHDAAMHIEYVEPVSNLDEMKQLTQRDTERLLDLLVRTGAYDVVVLDLDSVLEERTLVALERCDQIIWLLQDDLLALRKTEAILQYMERSLSAQIVSSMLHKTCCTMNRYQGNMLNSLRASRLRVQAHLPYITAWKQIDQGQVLLQSATFQAAILKLCAGEVLNTEEQGAFRNA</sequence>
<dbReference type="AlphaFoldDB" id="A0A1T2XAK7"/>
<dbReference type="EMBL" id="MSZX01000006">
    <property type="protein sequence ID" value="OPA76934.1"/>
    <property type="molecule type" value="Genomic_DNA"/>
</dbReference>
<gene>
    <name evidence="2" type="ORF">BVG16_17475</name>
</gene>
<dbReference type="SUPFAM" id="SSF52540">
    <property type="entry name" value="P-loop containing nucleoside triphosphate hydrolases"/>
    <property type="match status" value="1"/>
</dbReference>
<dbReference type="Pfam" id="PF13614">
    <property type="entry name" value="AAA_31"/>
    <property type="match status" value="1"/>
</dbReference>
<name>A0A1T2XAK7_9BACL</name>
<keyword evidence="3" id="KW-1185">Reference proteome</keyword>
<comment type="caution">
    <text evidence="2">The sequence shown here is derived from an EMBL/GenBank/DDBJ whole genome shotgun (WGS) entry which is preliminary data.</text>
</comment>
<dbReference type="Gene3D" id="3.40.50.300">
    <property type="entry name" value="P-loop containing nucleotide triphosphate hydrolases"/>
    <property type="match status" value="1"/>
</dbReference>
<dbReference type="PANTHER" id="PTHR13696:SF99">
    <property type="entry name" value="COBYRINIC ACID AC-DIAMIDE SYNTHASE"/>
    <property type="match status" value="1"/>
</dbReference>
<dbReference type="InterPro" id="IPR027417">
    <property type="entry name" value="P-loop_NTPase"/>
</dbReference>
<evidence type="ECO:0000313" key="2">
    <source>
        <dbReference type="EMBL" id="OPA76934.1"/>
    </source>
</evidence>
<dbReference type="Gene3D" id="3.40.50.10850">
    <property type="entry name" value="Ntrc-like two-domain protein"/>
    <property type="match status" value="1"/>
</dbReference>
<accession>A0A1T2XAK7</accession>
<dbReference type="PANTHER" id="PTHR13696">
    <property type="entry name" value="P-LOOP CONTAINING NUCLEOSIDE TRIPHOSPHATE HYDROLASE"/>
    <property type="match status" value="1"/>
</dbReference>
<dbReference type="RefSeq" id="WP_078500031.1">
    <property type="nucleotide sequence ID" value="NZ_MSZX01000006.1"/>
</dbReference>
<organism evidence="2 3">
    <name type="scientific">Paenibacillus selenitireducens</name>
    <dbReference type="NCBI Taxonomy" id="1324314"/>
    <lineage>
        <taxon>Bacteria</taxon>
        <taxon>Bacillati</taxon>
        <taxon>Bacillota</taxon>
        <taxon>Bacilli</taxon>
        <taxon>Bacillales</taxon>
        <taxon>Paenibacillaceae</taxon>
        <taxon>Paenibacillus</taxon>
    </lineage>
</organism>
<evidence type="ECO:0000259" key="1">
    <source>
        <dbReference type="Pfam" id="PF13614"/>
    </source>
</evidence>
<dbReference type="STRING" id="1324314.BVG16_17475"/>
<feature type="domain" description="AAA" evidence="1">
    <location>
        <begin position="132"/>
        <end position="306"/>
    </location>
</feature>
<dbReference type="InterPro" id="IPR050678">
    <property type="entry name" value="DNA_Partitioning_ATPase"/>
</dbReference>
<proteinExistence type="predicted"/>
<dbReference type="Proteomes" id="UP000190188">
    <property type="component" value="Unassembled WGS sequence"/>
</dbReference>
<reference evidence="2 3" key="1">
    <citation type="submission" date="2017-01" db="EMBL/GenBank/DDBJ databases">
        <title>Genome analysis of Paenibacillus selenitrireducens ES3-24.</title>
        <authorList>
            <person name="Xu D."/>
            <person name="Yao R."/>
            <person name="Zheng S."/>
        </authorList>
    </citation>
    <scope>NUCLEOTIDE SEQUENCE [LARGE SCALE GENOMIC DNA]</scope>
    <source>
        <strain evidence="2 3">ES3-24</strain>
    </source>
</reference>
<dbReference type="OrthoDB" id="3035369at2"/>
<evidence type="ECO:0000313" key="3">
    <source>
        <dbReference type="Proteomes" id="UP000190188"/>
    </source>
</evidence>
<protein>
    <recommendedName>
        <fullName evidence="1">AAA domain-containing protein</fullName>
    </recommendedName>
</protein>
<dbReference type="InterPro" id="IPR025669">
    <property type="entry name" value="AAA_dom"/>
</dbReference>